<dbReference type="EMBL" id="VIWT01000008">
    <property type="protein sequence ID" value="TWF71770.1"/>
    <property type="molecule type" value="Genomic_DNA"/>
</dbReference>
<dbReference type="Proteomes" id="UP000317940">
    <property type="component" value="Unassembled WGS sequence"/>
</dbReference>
<feature type="transmembrane region" description="Helical" evidence="1">
    <location>
        <begin position="81"/>
        <end position="97"/>
    </location>
</feature>
<comment type="caution">
    <text evidence="2">The sequence shown here is derived from an EMBL/GenBank/DDBJ whole genome shotgun (WGS) entry which is preliminary data.</text>
</comment>
<feature type="transmembrane region" description="Helical" evidence="1">
    <location>
        <begin position="109"/>
        <end position="128"/>
    </location>
</feature>
<keyword evidence="1" id="KW-1133">Transmembrane helix</keyword>
<evidence type="ECO:0000256" key="1">
    <source>
        <dbReference type="SAM" id="Phobius"/>
    </source>
</evidence>
<sequence>MLRMSRRKTSEDQVSFASAPTESGQELASAKVRWWRHLKIGERALAYGVDYVLAAGAFYLSYRTLYGLALKVGFSAGSSEAYVAAFLADLGVFAYSWKAISAAEDGRRTWGINLMVLALASASIALNIHDSWPNPWASTYHALPPVLWIGAHFSTLQAKWHAVKKQRRAQQAEERQKLIEQGILPAPVPRLRRAQVLLAPLPMFKVKRVMWFSGCDARTAARFLIAQAQAADESIPLAWRFLVVDDPMTDLLLPPSVEVTREPEAPAVNTTLALAGLQLTPAPVKPALTKTQNVLPAAVKAPKQIVTVPIPPQKPPADQRLSLGLVGADGKTALTRLPKVLQDALLTEIPERRGSRSVEDTVDLAVKIHDICADHGQKCTGALLALVLGVAPSYISQTIKKPMEDKLNSLVTTA</sequence>
<evidence type="ECO:0008006" key="4">
    <source>
        <dbReference type="Google" id="ProtNLM"/>
    </source>
</evidence>
<evidence type="ECO:0000313" key="2">
    <source>
        <dbReference type="EMBL" id="TWF71770.1"/>
    </source>
</evidence>
<name>A0A561SA70_9ACTN</name>
<keyword evidence="1" id="KW-0812">Transmembrane</keyword>
<keyword evidence="3" id="KW-1185">Reference proteome</keyword>
<dbReference type="InterPro" id="IPR021235">
    <property type="entry name" value="DUF2637"/>
</dbReference>
<dbReference type="Pfam" id="PF10935">
    <property type="entry name" value="DUF2637"/>
    <property type="match status" value="1"/>
</dbReference>
<gene>
    <name evidence="2" type="ORF">FHX73_18141</name>
</gene>
<accession>A0A561SA70</accession>
<proteinExistence type="predicted"/>
<feature type="transmembrane region" description="Helical" evidence="1">
    <location>
        <begin position="44"/>
        <end position="61"/>
    </location>
</feature>
<evidence type="ECO:0000313" key="3">
    <source>
        <dbReference type="Proteomes" id="UP000317940"/>
    </source>
</evidence>
<reference evidence="2 3" key="1">
    <citation type="submission" date="2019-06" db="EMBL/GenBank/DDBJ databases">
        <title>Sequencing the genomes of 1000 actinobacteria strains.</title>
        <authorList>
            <person name="Klenk H.-P."/>
        </authorList>
    </citation>
    <scope>NUCLEOTIDE SEQUENCE [LARGE SCALE GENOMIC DNA]</scope>
    <source>
        <strain evidence="2 3">DSM 44826</strain>
    </source>
</reference>
<keyword evidence="1" id="KW-0472">Membrane</keyword>
<organism evidence="2 3">
    <name type="scientific">Kitasatospora viridis</name>
    <dbReference type="NCBI Taxonomy" id="281105"/>
    <lineage>
        <taxon>Bacteria</taxon>
        <taxon>Bacillati</taxon>
        <taxon>Actinomycetota</taxon>
        <taxon>Actinomycetes</taxon>
        <taxon>Kitasatosporales</taxon>
        <taxon>Streptomycetaceae</taxon>
        <taxon>Kitasatospora</taxon>
    </lineage>
</organism>
<dbReference type="AlphaFoldDB" id="A0A561SA70"/>
<protein>
    <recommendedName>
        <fullName evidence="4">DUF2637 domain-containing protein</fullName>
    </recommendedName>
</protein>